<name>A0A833RXF4_9HYME</name>
<accession>A0A833RXF4</accession>
<gene>
    <name evidence="7" type="ORF">E2986_03942</name>
</gene>
<evidence type="ECO:0000256" key="2">
    <source>
        <dbReference type="ARBA" id="ARBA00022847"/>
    </source>
</evidence>
<dbReference type="AlphaFoldDB" id="A0A833RXF4"/>
<dbReference type="GO" id="GO:0005307">
    <property type="term" value="F:choline:sodium symporter activity"/>
    <property type="evidence" value="ECO:0007669"/>
    <property type="project" value="TreeGrafter"/>
</dbReference>
<keyword evidence="6" id="KW-0739">Sodium transport</keyword>
<dbReference type="GO" id="GO:0008292">
    <property type="term" value="P:acetylcholine biosynthetic process"/>
    <property type="evidence" value="ECO:0007669"/>
    <property type="project" value="TreeGrafter"/>
</dbReference>
<keyword evidence="4" id="KW-0406">Ion transport</keyword>
<dbReference type="EMBL" id="WNWW01000552">
    <property type="protein sequence ID" value="KAF3423591.1"/>
    <property type="molecule type" value="Genomic_DNA"/>
</dbReference>
<dbReference type="PANTHER" id="PTHR45897:SF4">
    <property type="entry name" value="HIGH-AFFINITY CHOLINE TRANSPORTER 1"/>
    <property type="match status" value="1"/>
</dbReference>
<comment type="caution">
    <text evidence="7">The sequence shown here is derived from an EMBL/GenBank/DDBJ whole genome shotgun (WGS) entry which is preliminary data.</text>
</comment>
<dbReference type="Gene3D" id="1.20.1730.10">
    <property type="entry name" value="Sodium/glucose cotransporter"/>
    <property type="match status" value="2"/>
</dbReference>
<evidence type="ECO:0000256" key="4">
    <source>
        <dbReference type="ARBA" id="ARBA00023065"/>
    </source>
</evidence>
<evidence type="ECO:0000256" key="5">
    <source>
        <dbReference type="ARBA" id="ARBA00023180"/>
    </source>
</evidence>
<proteinExistence type="predicted"/>
<evidence type="ECO:0000256" key="6">
    <source>
        <dbReference type="ARBA" id="ARBA00023201"/>
    </source>
</evidence>
<dbReference type="InterPro" id="IPR052244">
    <property type="entry name" value="Choline_transporter"/>
</dbReference>
<dbReference type="PANTHER" id="PTHR45897">
    <property type="entry name" value="HIGH-AFFINITY CHOLINE TRANSPORTER 1"/>
    <property type="match status" value="1"/>
</dbReference>
<keyword evidence="5" id="KW-0325">Glycoprotein</keyword>
<evidence type="ECO:0000313" key="8">
    <source>
        <dbReference type="Proteomes" id="UP000655588"/>
    </source>
</evidence>
<evidence type="ECO:0000256" key="1">
    <source>
        <dbReference type="ARBA" id="ARBA00022448"/>
    </source>
</evidence>
<dbReference type="InterPro" id="IPR038377">
    <property type="entry name" value="Na/Glc_symporter_sf"/>
</dbReference>
<reference evidence="7" key="1">
    <citation type="submission" date="2019-11" db="EMBL/GenBank/DDBJ databases">
        <title>The nuclear and mitochondrial genomes of Frieseomelitta varia - a highly eusocial stingless bee (Meliponini) with a permanently sterile worker caste.</title>
        <authorList>
            <person name="Freitas F.C.P."/>
            <person name="Lourenco A.P."/>
            <person name="Nunes F.M.F."/>
            <person name="Paschoal A.R."/>
            <person name="Abreu F.C.P."/>
            <person name="Barbin F.O."/>
            <person name="Bataglia L."/>
            <person name="Cardoso-Junior C.A.M."/>
            <person name="Cervoni M.S."/>
            <person name="Silva S.R."/>
            <person name="Dalarmi F."/>
            <person name="Del Lama M.A."/>
            <person name="Depintor T.S."/>
            <person name="Ferreira K.M."/>
            <person name="Goria P.S."/>
            <person name="Jaskot M.C."/>
            <person name="Lago D.C."/>
            <person name="Luna-Lucena D."/>
            <person name="Moda L.M."/>
            <person name="Nascimento L."/>
            <person name="Pedrino M."/>
            <person name="Rabico F.O."/>
            <person name="Sanches F.C."/>
            <person name="Santos D.E."/>
            <person name="Santos C.G."/>
            <person name="Vieira J."/>
            <person name="Lopes T.F."/>
            <person name="Barchuk A.R."/>
            <person name="Hartfelder K."/>
            <person name="Simoes Z.L.P."/>
            <person name="Bitondi M.M.G."/>
            <person name="Pinheiro D.G."/>
        </authorList>
    </citation>
    <scope>NUCLEOTIDE SEQUENCE</scope>
    <source>
        <strain evidence="7">USP_RPSP 00005682</strain>
        <tissue evidence="7">Whole individual</tissue>
    </source>
</reference>
<organism evidence="7 8">
    <name type="scientific">Frieseomelitta varia</name>
    <dbReference type="NCBI Taxonomy" id="561572"/>
    <lineage>
        <taxon>Eukaryota</taxon>
        <taxon>Metazoa</taxon>
        <taxon>Ecdysozoa</taxon>
        <taxon>Arthropoda</taxon>
        <taxon>Hexapoda</taxon>
        <taxon>Insecta</taxon>
        <taxon>Pterygota</taxon>
        <taxon>Neoptera</taxon>
        <taxon>Endopterygota</taxon>
        <taxon>Hymenoptera</taxon>
        <taxon>Apocrita</taxon>
        <taxon>Aculeata</taxon>
        <taxon>Apoidea</taxon>
        <taxon>Anthophila</taxon>
        <taxon>Apidae</taxon>
        <taxon>Frieseomelitta</taxon>
    </lineage>
</organism>
<dbReference type="GO" id="GO:0005886">
    <property type="term" value="C:plasma membrane"/>
    <property type="evidence" value="ECO:0007669"/>
    <property type="project" value="TreeGrafter"/>
</dbReference>
<keyword evidence="1" id="KW-0813">Transport</keyword>
<sequence length="212" mass="23031">MALPCERAVTNDRTDTSAVLFVRPMRKAEHVTMLDPFQERYGAGVGGLLFLPALCGDLFWCAAVLRALGSSLAVVAGVDPDISIVASALLAAINEQMSSFNKSSILVITYLHIHCSEKMSINRSRCHVNCRYTVFGGLYAVACTDALQLACIIIGLGVSAPFSVLHPAVSFEKNLAPHEWLGEIKNEDLGEWVDCMLLLVFGGIPWQVLNIH</sequence>
<keyword evidence="2" id="KW-0769">Symport</keyword>
<dbReference type="Proteomes" id="UP000655588">
    <property type="component" value="Unassembled WGS sequence"/>
</dbReference>
<evidence type="ECO:0000313" key="7">
    <source>
        <dbReference type="EMBL" id="KAF3423591.1"/>
    </source>
</evidence>
<keyword evidence="3" id="KW-0915">Sodium</keyword>
<protein>
    <submittedName>
        <fullName evidence="7">Uncharacterized protein</fullName>
    </submittedName>
</protein>
<keyword evidence="8" id="KW-1185">Reference proteome</keyword>
<evidence type="ECO:0000256" key="3">
    <source>
        <dbReference type="ARBA" id="ARBA00023053"/>
    </source>
</evidence>